<name>A0ABP0I8L2_9DINO</name>
<dbReference type="EMBL" id="CAXAMM010003191">
    <property type="protein sequence ID" value="CAK8998894.1"/>
    <property type="molecule type" value="Genomic_DNA"/>
</dbReference>
<evidence type="ECO:0000313" key="1">
    <source>
        <dbReference type="EMBL" id="CAK8998894.1"/>
    </source>
</evidence>
<comment type="caution">
    <text evidence="1">The sequence shown here is derived from an EMBL/GenBank/DDBJ whole genome shotgun (WGS) entry which is preliminary data.</text>
</comment>
<accession>A0ABP0I8L2</accession>
<sequence length="116" mass="12254">MGDTDVKLTTVSKGGAKLGTVIPSEAMSKSDGKAAIVGKWKITGVAEPIDLQVSGSSVTSVQKPFGNEPLMAEIEESEEKFGLHVTMGGFPMKAWLKKEGNETVLAFSNGGRWAKL</sequence>
<evidence type="ECO:0000313" key="3">
    <source>
        <dbReference type="Proteomes" id="UP001642464"/>
    </source>
</evidence>
<organism evidence="1 3">
    <name type="scientific">Durusdinium trenchii</name>
    <dbReference type="NCBI Taxonomy" id="1381693"/>
    <lineage>
        <taxon>Eukaryota</taxon>
        <taxon>Sar</taxon>
        <taxon>Alveolata</taxon>
        <taxon>Dinophyceae</taxon>
        <taxon>Suessiales</taxon>
        <taxon>Symbiodiniaceae</taxon>
        <taxon>Durusdinium</taxon>
    </lineage>
</organism>
<dbReference type="Proteomes" id="UP001642464">
    <property type="component" value="Unassembled WGS sequence"/>
</dbReference>
<reference evidence="1 3" key="1">
    <citation type="submission" date="2024-02" db="EMBL/GenBank/DDBJ databases">
        <authorList>
            <person name="Chen Y."/>
            <person name="Shah S."/>
            <person name="Dougan E. K."/>
            <person name="Thang M."/>
            <person name="Chan C."/>
        </authorList>
    </citation>
    <scope>NUCLEOTIDE SEQUENCE [LARGE SCALE GENOMIC DNA]</scope>
</reference>
<evidence type="ECO:0000313" key="2">
    <source>
        <dbReference type="EMBL" id="CAK8998970.1"/>
    </source>
</evidence>
<keyword evidence="3" id="KW-1185">Reference proteome</keyword>
<proteinExistence type="predicted"/>
<gene>
    <name evidence="1" type="ORF">SCF082_LOCUS5826</name>
    <name evidence="2" type="ORF">SCF082_LOCUS5862</name>
</gene>
<dbReference type="EMBL" id="CAXAMM010003213">
    <property type="protein sequence ID" value="CAK8998970.1"/>
    <property type="molecule type" value="Genomic_DNA"/>
</dbReference>
<protein>
    <submittedName>
        <fullName evidence="1">Uncharacterized protein</fullName>
    </submittedName>
</protein>